<keyword evidence="3" id="KW-1185">Reference proteome</keyword>
<protein>
    <submittedName>
        <fullName evidence="2">Uncharacterized protein</fullName>
    </submittedName>
</protein>
<dbReference type="Proteomes" id="UP001150925">
    <property type="component" value="Unassembled WGS sequence"/>
</dbReference>
<evidence type="ECO:0000256" key="1">
    <source>
        <dbReference type="SAM" id="MobiDB-lite"/>
    </source>
</evidence>
<reference evidence="2" key="1">
    <citation type="submission" date="2022-07" db="EMBL/GenBank/DDBJ databases">
        <title>Phylogenomic reconstructions and comparative analyses of Kickxellomycotina fungi.</title>
        <authorList>
            <person name="Reynolds N.K."/>
            <person name="Stajich J.E."/>
            <person name="Barry K."/>
            <person name="Grigoriev I.V."/>
            <person name="Crous P."/>
            <person name="Smith M.E."/>
        </authorList>
    </citation>
    <scope>NUCLEOTIDE SEQUENCE</scope>
    <source>
        <strain evidence="2">RSA 1196</strain>
    </source>
</reference>
<dbReference type="EMBL" id="JANBPY010003515">
    <property type="protein sequence ID" value="KAJ1951353.1"/>
    <property type="molecule type" value="Genomic_DNA"/>
</dbReference>
<feature type="compositionally biased region" description="Polar residues" evidence="1">
    <location>
        <begin position="30"/>
        <end position="42"/>
    </location>
</feature>
<comment type="caution">
    <text evidence="2">The sequence shown here is derived from an EMBL/GenBank/DDBJ whole genome shotgun (WGS) entry which is preliminary data.</text>
</comment>
<name>A0A9W8AGN9_9FUNG</name>
<sequence>MSTLRLTRSSPRLALVMRPTVFTPVHTTAGWVSSNTGENSGQKGNGKVRKAVHTGGDIRLNAGRKAKGVHQVLVEWVG</sequence>
<organism evidence="2 3">
    <name type="scientific">Dispira parvispora</name>
    <dbReference type="NCBI Taxonomy" id="1520584"/>
    <lineage>
        <taxon>Eukaryota</taxon>
        <taxon>Fungi</taxon>
        <taxon>Fungi incertae sedis</taxon>
        <taxon>Zoopagomycota</taxon>
        <taxon>Kickxellomycotina</taxon>
        <taxon>Dimargaritomycetes</taxon>
        <taxon>Dimargaritales</taxon>
        <taxon>Dimargaritaceae</taxon>
        <taxon>Dispira</taxon>
    </lineage>
</organism>
<gene>
    <name evidence="2" type="ORF">IWQ62_006434</name>
</gene>
<feature type="non-terminal residue" evidence="2">
    <location>
        <position position="78"/>
    </location>
</feature>
<dbReference type="AlphaFoldDB" id="A0A9W8AGN9"/>
<feature type="region of interest" description="Disordered" evidence="1">
    <location>
        <begin position="29"/>
        <end position="49"/>
    </location>
</feature>
<proteinExistence type="predicted"/>
<evidence type="ECO:0000313" key="3">
    <source>
        <dbReference type="Proteomes" id="UP001150925"/>
    </source>
</evidence>
<evidence type="ECO:0000313" key="2">
    <source>
        <dbReference type="EMBL" id="KAJ1951353.1"/>
    </source>
</evidence>
<accession>A0A9W8AGN9</accession>